<name>A0A8C5DJN0_GOUWI</name>
<dbReference type="PANTHER" id="PTHR46791:SF11">
    <property type="entry name" value="INTEGRASE CATALYTIC DOMAIN-CONTAINING PROTEIN"/>
    <property type="match status" value="1"/>
</dbReference>
<dbReference type="PANTHER" id="PTHR46791">
    <property type="entry name" value="EXPRESSED PROTEIN"/>
    <property type="match status" value="1"/>
</dbReference>
<evidence type="ECO:0000313" key="2">
    <source>
        <dbReference type="Ensembl" id="ENSGWIP00000007827.1"/>
    </source>
</evidence>
<reference evidence="2" key="1">
    <citation type="submission" date="2020-06" db="EMBL/GenBank/DDBJ databases">
        <authorList>
            <consortium name="Wellcome Sanger Institute Data Sharing"/>
        </authorList>
    </citation>
    <scope>NUCLEOTIDE SEQUENCE [LARGE SCALE GENOMIC DNA]</scope>
</reference>
<evidence type="ECO:0000259" key="1">
    <source>
        <dbReference type="Pfam" id="PF24764"/>
    </source>
</evidence>
<feature type="domain" description="Integrase core" evidence="1">
    <location>
        <begin position="214"/>
        <end position="364"/>
    </location>
</feature>
<reference evidence="2" key="2">
    <citation type="submission" date="2025-08" db="UniProtKB">
        <authorList>
            <consortium name="Ensembl"/>
        </authorList>
    </citation>
    <scope>IDENTIFICATION</scope>
</reference>
<dbReference type="Pfam" id="PF24764">
    <property type="entry name" value="rva_4"/>
    <property type="match status" value="1"/>
</dbReference>
<dbReference type="Proteomes" id="UP000694680">
    <property type="component" value="Chromosome 4"/>
</dbReference>
<organism evidence="2 3">
    <name type="scientific">Gouania willdenowi</name>
    <name type="common">Blunt-snouted clingfish</name>
    <name type="synonym">Lepadogaster willdenowi</name>
    <dbReference type="NCBI Taxonomy" id="441366"/>
    <lineage>
        <taxon>Eukaryota</taxon>
        <taxon>Metazoa</taxon>
        <taxon>Chordata</taxon>
        <taxon>Craniata</taxon>
        <taxon>Vertebrata</taxon>
        <taxon>Euteleostomi</taxon>
        <taxon>Actinopterygii</taxon>
        <taxon>Neopterygii</taxon>
        <taxon>Teleostei</taxon>
        <taxon>Neoteleostei</taxon>
        <taxon>Acanthomorphata</taxon>
        <taxon>Ovalentaria</taxon>
        <taxon>Blenniimorphae</taxon>
        <taxon>Blenniiformes</taxon>
        <taxon>Gobiesocoidei</taxon>
        <taxon>Gobiesocidae</taxon>
        <taxon>Gobiesocinae</taxon>
        <taxon>Gouania</taxon>
    </lineage>
</organism>
<reference evidence="2" key="3">
    <citation type="submission" date="2025-09" db="UniProtKB">
        <authorList>
            <consortium name="Ensembl"/>
        </authorList>
    </citation>
    <scope>IDENTIFICATION</scope>
</reference>
<sequence length="379" mass="42851">VEDVLRQQLRESLLGKLQSALNKQPVDLDHMDFLTRHELTLLEAFSEQIEGISGEIKEALQNLRHFVVNDLNTIPESTVERETGPGAPRLISETERIEHLLDTNLPISCIAKILCVPRTAIYRRKRELDLSVGGSYSTMSDRELDCIISTIKKQMPDAGYRTVMGHLVSMGLHIQYRRLMASMHRVDAAGIFSRLTALGCDMQSTYSGRGSLASLHILYLDAATNNRASTAFSFFLKSTRRHGLPSRVRGGQAPENLDIAEFMFATKGTDRESFISGKSLRNHRMTRLWRDVWIAVTSTYYNVLHSLEEVGVLDISDGIHLYGVHYIFVAKLQQDLKTFIGGWNDHPLQTDGGLTPQQLWCLGQNQDRDEVEQLQVNHF</sequence>
<proteinExistence type="predicted"/>
<dbReference type="InterPro" id="IPR058913">
    <property type="entry name" value="Integrase_dom_put"/>
</dbReference>
<evidence type="ECO:0000313" key="3">
    <source>
        <dbReference type="Proteomes" id="UP000694680"/>
    </source>
</evidence>
<accession>A0A8C5DJN0</accession>
<dbReference type="AlphaFoldDB" id="A0A8C5DJN0"/>
<keyword evidence="3" id="KW-1185">Reference proteome</keyword>
<dbReference type="Ensembl" id="ENSGWIT00000008677.1">
    <property type="protein sequence ID" value="ENSGWIP00000007827.1"/>
    <property type="gene ID" value="ENSGWIG00000004554.1"/>
</dbReference>
<protein>
    <recommendedName>
        <fullName evidence="1">Integrase core domain-containing protein</fullName>
    </recommendedName>
</protein>